<reference evidence="2 3" key="1">
    <citation type="submission" date="2022-06" db="EMBL/GenBank/DDBJ databases">
        <title>New Species of the Genus Actinoplanes, ActinopZanes ferrugineus.</title>
        <authorList>
            <person name="Ding P."/>
        </authorList>
    </citation>
    <scope>NUCLEOTIDE SEQUENCE [LARGE SCALE GENOMIC DNA]</scope>
    <source>
        <strain evidence="2 3">TRM88003</strain>
    </source>
</reference>
<feature type="signal peptide" evidence="1">
    <location>
        <begin position="1"/>
        <end position="29"/>
    </location>
</feature>
<keyword evidence="1" id="KW-0732">Signal</keyword>
<dbReference type="Proteomes" id="UP001523369">
    <property type="component" value="Unassembled WGS sequence"/>
</dbReference>
<accession>A0ABT1E1N3</accession>
<evidence type="ECO:0000313" key="3">
    <source>
        <dbReference type="Proteomes" id="UP001523369"/>
    </source>
</evidence>
<evidence type="ECO:0000256" key="1">
    <source>
        <dbReference type="SAM" id="SignalP"/>
    </source>
</evidence>
<gene>
    <name evidence="2" type="ORF">M1L60_41410</name>
</gene>
<keyword evidence="3" id="KW-1185">Reference proteome</keyword>
<evidence type="ECO:0000313" key="2">
    <source>
        <dbReference type="EMBL" id="MCO8277055.1"/>
    </source>
</evidence>
<feature type="chain" id="PRO_5045759457" evidence="1">
    <location>
        <begin position="30"/>
        <end position="116"/>
    </location>
</feature>
<sequence length="116" mass="12778">MRKLGAVKFGMVATAIAVGLTATAVPAQAAPADSPPAGVTVNASSGDVEPAYWSPWFDWGIWYGSHTDAYNRMIAWQGQYGNAYVEIIYRVVNRVQQYSFHWREWVDAPGGPRTDL</sequence>
<dbReference type="EMBL" id="JAMYJR010000053">
    <property type="protein sequence ID" value="MCO8277055.1"/>
    <property type="molecule type" value="Genomic_DNA"/>
</dbReference>
<organism evidence="2 3">
    <name type="scientific">Paractinoplanes aksuensis</name>
    <dbReference type="NCBI Taxonomy" id="2939490"/>
    <lineage>
        <taxon>Bacteria</taxon>
        <taxon>Bacillati</taxon>
        <taxon>Actinomycetota</taxon>
        <taxon>Actinomycetes</taxon>
        <taxon>Micromonosporales</taxon>
        <taxon>Micromonosporaceae</taxon>
        <taxon>Paractinoplanes</taxon>
    </lineage>
</organism>
<dbReference type="RefSeq" id="WP_253243124.1">
    <property type="nucleotide sequence ID" value="NZ_JAMYJR010000053.1"/>
</dbReference>
<proteinExistence type="predicted"/>
<comment type="caution">
    <text evidence="2">The sequence shown here is derived from an EMBL/GenBank/DDBJ whole genome shotgun (WGS) entry which is preliminary data.</text>
</comment>
<name>A0ABT1E1N3_9ACTN</name>
<protein>
    <submittedName>
        <fullName evidence="2">Uncharacterized protein</fullName>
    </submittedName>
</protein>